<dbReference type="EMBL" id="BARV01018811">
    <property type="protein sequence ID" value="GAI23928.1"/>
    <property type="molecule type" value="Genomic_DNA"/>
</dbReference>
<comment type="caution">
    <text evidence="1">The sequence shown here is derived from an EMBL/GenBank/DDBJ whole genome shotgun (WGS) entry which is preliminary data.</text>
</comment>
<reference evidence="1" key="1">
    <citation type="journal article" date="2014" name="Front. Microbiol.">
        <title>High frequency of phylogenetically diverse reductive dehalogenase-homologous genes in deep subseafloor sedimentary metagenomes.</title>
        <authorList>
            <person name="Kawai M."/>
            <person name="Futagami T."/>
            <person name="Toyoda A."/>
            <person name="Takaki Y."/>
            <person name="Nishi S."/>
            <person name="Hori S."/>
            <person name="Arai W."/>
            <person name="Tsubouchi T."/>
            <person name="Morono Y."/>
            <person name="Uchiyama I."/>
            <person name="Ito T."/>
            <person name="Fujiyama A."/>
            <person name="Inagaki F."/>
            <person name="Takami H."/>
        </authorList>
    </citation>
    <scope>NUCLEOTIDE SEQUENCE</scope>
    <source>
        <strain evidence="1">Expedition CK06-06</strain>
    </source>
</reference>
<protein>
    <recommendedName>
        <fullName evidence="2">Band 7 domain-containing protein</fullName>
    </recommendedName>
</protein>
<gene>
    <name evidence="1" type="ORF">S06H3_31741</name>
</gene>
<dbReference type="AlphaFoldDB" id="X1LXY2"/>
<evidence type="ECO:0000313" key="1">
    <source>
        <dbReference type="EMBL" id="GAI23928.1"/>
    </source>
</evidence>
<feature type="non-terminal residue" evidence="1">
    <location>
        <position position="1"/>
    </location>
</feature>
<name>X1LXY2_9ZZZZ</name>
<organism evidence="1">
    <name type="scientific">marine sediment metagenome</name>
    <dbReference type="NCBI Taxonomy" id="412755"/>
    <lineage>
        <taxon>unclassified sequences</taxon>
        <taxon>metagenomes</taxon>
        <taxon>ecological metagenomes</taxon>
    </lineage>
</organism>
<sequence length="91" mass="10012">DRNATIINADAEAQRIIINADAEAEKKVISAKAEAERIMLEADATAEAIKAITGQMTDEYARYLWLRQWDGILPSTLLGNIEDLGIIIDTP</sequence>
<accession>X1LXY2</accession>
<proteinExistence type="predicted"/>
<evidence type="ECO:0008006" key="2">
    <source>
        <dbReference type="Google" id="ProtNLM"/>
    </source>
</evidence>